<dbReference type="PRINTS" id="PR00039">
    <property type="entry name" value="HTHLYSR"/>
</dbReference>
<dbReference type="EMBL" id="GU191797">
    <property type="protein sequence ID" value="ACZ28619.1"/>
    <property type="molecule type" value="Genomic_DNA"/>
</dbReference>
<dbReference type="PROSITE" id="PS50931">
    <property type="entry name" value="HTH_LYSR"/>
    <property type="match status" value="1"/>
</dbReference>
<evidence type="ECO:0000259" key="5">
    <source>
        <dbReference type="PROSITE" id="PS50931"/>
    </source>
</evidence>
<name>E3T307_9ZZZZ</name>
<evidence type="ECO:0000256" key="3">
    <source>
        <dbReference type="ARBA" id="ARBA00023125"/>
    </source>
</evidence>
<feature type="domain" description="HTH lysR-type" evidence="5">
    <location>
        <begin position="3"/>
        <end position="60"/>
    </location>
</feature>
<dbReference type="Gene3D" id="1.10.10.10">
    <property type="entry name" value="Winged helix-like DNA-binding domain superfamily/Winged helix DNA-binding domain"/>
    <property type="match status" value="1"/>
</dbReference>
<keyword evidence="3" id="KW-0238">DNA-binding</keyword>
<dbReference type="AlphaFoldDB" id="E3T307"/>
<comment type="similarity">
    <text evidence="1">Belongs to the LysR transcriptional regulatory family.</text>
</comment>
<evidence type="ECO:0000313" key="6">
    <source>
        <dbReference type="EMBL" id="ACZ28619.1"/>
    </source>
</evidence>
<reference evidence="6" key="1">
    <citation type="journal article" date="2011" name="ISME J.">
        <title>Comparative metagenomics of microbial communities inhabiting deep-sea hydrothermal vent chimneys with contrasting chemistries.</title>
        <authorList>
            <person name="Xie W."/>
            <person name="Wang F."/>
            <person name="Guo L."/>
            <person name="Chen Z."/>
            <person name="Sievert S.M."/>
            <person name="Meng J."/>
            <person name="Huang G."/>
            <person name="Li Y."/>
            <person name="Yan Q."/>
            <person name="Wu S."/>
            <person name="Wang X."/>
            <person name="Chen S."/>
            <person name="He G."/>
            <person name="Xiao X."/>
            <person name="Xu A."/>
        </authorList>
    </citation>
    <scope>NUCLEOTIDE SEQUENCE</scope>
</reference>
<evidence type="ECO:0000256" key="1">
    <source>
        <dbReference type="ARBA" id="ARBA00009437"/>
    </source>
</evidence>
<keyword evidence="4" id="KW-0804">Transcription</keyword>
<dbReference type="InterPro" id="IPR005119">
    <property type="entry name" value="LysR_subst-bd"/>
</dbReference>
<dbReference type="GO" id="GO:0000976">
    <property type="term" value="F:transcription cis-regulatory region binding"/>
    <property type="evidence" value="ECO:0007669"/>
    <property type="project" value="TreeGrafter"/>
</dbReference>
<protein>
    <submittedName>
        <fullName evidence="6">Rubisco operon transcriptional regulator</fullName>
    </submittedName>
</protein>
<dbReference type="PANTHER" id="PTHR30126:SF5">
    <property type="entry name" value="HTH-TYPE TRANSCRIPTIONAL ACTIVATOR CMPR"/>
    <property type="match status" value="1"/>
</dbReference>
<organism evidence="6">
    <name type="scientific">uncultured organism</name>
    <dbReference type="NCBI Taxonomy" id="155900"/>
    <lineage>
        <taxon>unclassified sequences</taxon>
        <taxon>environmental samples</taxon>
    </lineage>
</organism>
<dbReference type="SUPFAM" id="SSF46785">
    <property type="entry name" value="Winged helix' DNA-binding domain"/>
    <property type="match status" value="1"/>
</dbReference>
<dbReference type="Gene3D" id="3.40.190.290">
    <property type="match status" value="1"/>
</dbReference>
<keyword evidence="2" id="KW-0805">Transcription regulation</keyword>
<dbReference type="SUPFAM" id="SSF53850">
    <property type="entry name" value="Periplasmic binding protein-like II"/>
    <property type="match status" value="1"/>
</dbReference>
<accession>E3T307</accession>
<dbReference type="Pfam" id="PF03466">
    <property type="entry name" value="LysR_substrate"/>
    <property type="match status" value="1"/>
</dbReference>
<dbReference type="InterPro" id="IPR000847">
    <property type="entry name" value="LysR_HTH_N"/>
</dbReference>
<evidence type="ECO:0000256" key="4">
    <source>
        <dbReference type="ARBA" id="ARBA00023163"/>
    </source>
</evidence>
<dbReference type="PANTHER" id="PTHR30126">
    <property type="entry name" value="HTH-TYPE TRANSCRIPTIONAL REGULATOR"/>
    <property type="match status" value="1"/>
</dbReference>
<evidence type="ECO:0000256" key="2">
    <source>
        <dbReference type="ARBA" id="ARBA00023015"/>
    </source>
</evidence>
<dbReference type="GO" id="GO:0003700">
    <property type="term" value="F:DNA-binding transcription factor activity"/>
    <property type="evidence" value="ECO:0007669"/>
    <property type="project" value="InterPro"/>
</dbReference>
<dbReference type="InterPro" id="IPR036390">
    <property type="entry name" value="WH_DNA-bd_sf"/>
</dbReference>
<proteinExistence type="inferred from homology"/>
<dbReference type="Pfam" id="PF00126">
    <property type="entry name" value="HTH_1"/>
    <property type="match status" value="1"/>
</dbReference>
<dbReference type="FunFam" id="1.10.10.10:FF:000001">
    <property type="entry name" value="LysR family transcriptional regulator"/>
    <property type="match status" value="1"/>
</dbReference>
<dbReference type="InterPro" id="IPR036388">
    <property type="entry name" value="WH-like_DNA-bd_sf"/>
</dbReference>
<sequence length="301" mass="33836">MKITFRQLTVFETAARFCSFTRTAETLYMSQPAVSMQIKQLEETVGLPLFEQVGKKLYLTEAGEEFAQYSRKILQLLSEAETVWIHLKASNAENLLSQSPVRLAVLLHACWLSSTSALKPSPLAWMSPIEPACSTILEQNDIDMAIMGKPPTQQSLQEIQFADNPLVVIAAPTHPLVSKKNIPWEQLQDETFVIRERGSGTRSAMERFCEEQNSPLNTGMEMTSNEAIKQAVQAGLGLGVVSQHTLELELQTEQLIVLDVKLFPILRHWYIVHRSNKRLSPAAQHFKDFVLSTPMEALNKS</sequence>